<organism evidence="1 2">
    <name type="scientific">Nocardioides lianchengensis</name>
    <dbReference type="NCBI Taxonomy" id="1045774"/>
    <lineage>
        <taxon>Bacteria</taxon>
        <taxon>Bacillati</taxon>
        <taxon>Actinomycetota</taxon>
        <taxon>Actinomycetes</taxon>
        <taxon>Propionibacteriales</taxon>
        <taxon>Nocardioidaceae</taxon>
        <taxon>Nocardioides</taxon>
    </lineage>
</organism>
<reference evidence="1 2" key="1">
    <citation type="submission" date="2016-10" db="EMBL/GenBank/DDBJ databases">
        <authorList>
            <person name="de Groot N.N."/>
        </authorList>
    </citation>
    <scope>NUCLEOTIDE SEQUENCE [LARGE SCALE GENOMIC DNA]</scope>
    <source>
        <strain evidence="1 2">CGMCC 4.6858</strain>
    </source>
</reference>
<name>A0A1G6LTS9_9ACTN</name>
<evidence type="ECO:0008006" key="3">
    <source>
        <dbReference type="Google" id="ProtNLM"/>
    </source>
</evidence>
<evidence type="ECO:0000313" key="2">
    <source>
        <dbReference type="Proteomes" id="UP000199034"/>
    </source>
</evidence>
<dbReference type="STRING" id="1045774.SAMN05421872_102358"/>
<gene>
    <name evidence="1" type="ORF">SAMN05421872_102358</name>
</gene>
<dbReference type="AlphaFoldDB" id="A0A1G6LTS9"/>
<protein>
    <recommendedName>
        <fullName evidence="3">Membrane protein involved in the export of O-antigen and teichoic acid</fullName>
    </recommendedName>
</protein>
<accession>A0A1G6LTS9</accession>
<dbReference type="EMBL" id="FMZM01000002">
    <property type="protein sequence ID" value="SDC46653.1"/>
    <property type="molecule type" value="Genomic_DNA"/>
</dbReference>
<proteinExistence type="predicted"/>
<keyword evidence="2" id="KW-1185">Reference proteome</keyword>
<dbReference type="OrthoDB" id="9850326at2"/>
<evidence type="ECO:0000313" key="1">
    <source>
        <dbReference type="EMBL" id="SDC46653.1"/>
    </source>
</evidence>
<sequence>MPRMDLRLFRGSALSLASQGIGVIQLFALLWRTGATNATDAYFYLFNLGLLPTQILTVGVMYPMMLSDDRLSRPGARRLMLAVPALSIASVLAGSGWLAAAGRVPDSLLPVVVLAAANAAVQAVLWQRAMAAAASGSPEWEAAVALPANLLATAVIAVPLSSSTATVTAMMSALLIGNTGFLLAALYRKAGRPALDGLPEERTARRGTHWWFLGKSGTGYGGLMVLQSLAVLLPTSALTFLSIAIKIVGSVAATFVNSVMPKLVHQGTTSPEGGRRFLRLTAATIAPVGVVGVIGVAVVRPDLTLGALVIALWLLASSSAATAQRMAFRFLAPSASRVTLVAVPVVVLLAAGSASRDSFELVTLLCAYAGVDALVGALLLLALRDRLMSAVVGAITGALVTIWVVTLAT</sequence>
<dbReference type="RefSeq" id="WP_090851777.1">
    <property type="nucleotide sequence ID" value="NZ_FMZM01000002.1"/>
</dbReference>
<dbReference type="Proteomes" id="UP000199034">
    <property type="component" value="Unassembled WGS sequence"/>
</dbReference>